<dbReference type="AlphaFoldDB" id="A0A0G0VCU3"/>
<reference evidence="1 2" key="1">
    <citation type="journal article" date="2015" name="Nature">
        <title>rRNA introns, odd ribosomes, and small enigmatic genomes across a large radiation of phyla.</title>
        <authorList>
            <person name="Brown C.T."/>
            <person name="Hug L.A."/>
            <person name="Thomas B.C."/>
            <person name="Sharon I."/>
            <person name="Castelle C.J."/>
            <person name="Singh A."/>
            <person name="Wilkins M.J."/>
            <person name="Williams K.H."/>
            <person name="Banfield J.F."/>
        </authorList>
    </citation>
    <scope>NUCLEOTIDE SEQUENCE [LARGE SCALE GENOMIC DNA]</scope>
</reference>
<gene>
    <name evidence="1" type="ORF">UU48_C0001G0039</name>
</gene>
<protein>
    <recommendedName>
        <fullName evidence="3">DUF4367 domain-containing protein</fullName>
    </recommendedName>
</protein>
<comment type="caution">
    <text evidence="1">The sequence shown here is derived from an EMBL/GenBank/DDBJ whole genome shotgun (WGS) entry which is preliminary data.</text>
</comment>
<evidence type="ECO:0000313" key="2">
    <source>
        <dbReference type="Proteomes" id="UP000034746"/>
    </source>
</evidence>
<evidence type="ECO:0000313" key="1">
    <source>
        <dbReference type="EMBL" id="KKR98684.1"/>
    </source>
</evidence>
<evidence type="ECO:0008006" key="3">
    <source>
        <dbReference type="Google" id="ProtNLM"/>
    </source>
</evidence>
<sequence length="183" mass="20809">MNLLDYMKRTILLVVCFALFGFGCMRSSVPLQPTSVQTGWNTYVNVDYRFSFDYPSGMEMRSRPSEQQATEYMDLPGKFFASLRDVTREDQPVSIAYFYAMDGKTIDQFLEALKASDSQNVLIKETVDMEKGKIQMKKVVSTTALGVDKVHYLFVDGTTLVVISQFMNENVAFEPIIQTVRGQ</sequence>
<organism evidence="1 2">
    <name type="scientific">Candidatus Uhrbacteria bacterium GW2011_GWF2_41_16</name>
    <dbReference type="NCBI Taxonomy" id="1618997"/>
    <lineage>
        <taxon>Bacteria</taxon>
        <taxon>Candidatus Uhriibacteriota</taxon>
    </lineage>
</organism>
<dbReference type="Proteomes" id="UP000034746">
    <property type="component" value="Unassembled WGS sequence"/>
</dbReference>
<dbReference type="EMBL" id="LCAU01000001">
    <property type="protein sequence ID" value="KKR98684.1"/>
    <property type="molecule type" value="Genomic_DNA"/>
</dbReference>
<accession>A0A0G0VCU3</accession>
<proteinExistence type="predicted"/>
<name>A0A0G0VCU3_9BACT</name>